<dbReference type="EMBL" id="JBHSZV010000061">
    <property type="protein sequence ID" value="MFC7063891.1"/>
    <property type="molecule type" value="Genomic_DNA"/>
</dbReference>
<evidence type="ECO:0000313" key="2">
    <source>
        <dbReference type="EMBL" id="MFC7063891.1"/>
    </source>
</evidence>
<proteinExistence type="predicted"/>
<keyword evidence="2" id="KW-0808">Transferase</keyword>
<accession>A0ABW2ER41</accession>
<protein>
    <submittedName>
        <fullName evidence="2">GNAT family N-acetyltransferase</fullName>
        <ecNumber evidence="2">2.3.-.-</ecNumber>
    </submittedName>
</protein>
<reference evidence="3" key="1">
    <citation type="journal article" date="2019" name="Int. J. Syst. Evol. Microbiol.">
        <title>The Global Catalogue of Microorganisms (GCM) 10K type strain sequencing project: providing services to taxonomists for standard genome sequencing and annotation.</title>
        <authorList>
            <consortium name="The Broad Institute Genomics Platform"/>
            <consortium name="The Broad Institute Genome Sequencing Center for Infectious Disease"/>
            <person name="Wu L."/>
            <person name="Ma J."/>
        </authorList>
    </citation>
    <scope>NUCLEOTIDE SEQUENCE [LARGE SCALE GENOMIC DNA]</scope>
    <source>
        <strain evidence="3">CGMCC 4.1621</strain>
    </source>
</reference>
<dbReference type="InterPro" id="IPR000182">
    <property type="entry name" value="GNAT_dom"/>
</dbReference>
<keyword evidence="3" id="KW-1185">Reference proteome</keyword>
<dbReference type="Gene3D" id="3.40.630.30">
    <property type="match status" value="1"/>
</dbReference>
<organism evidence="2 3">
    <name type="scientific">Halobacillus seohaensis</name>
    <dbReference type="NCBI Taxonomy" id="447421"/>
    <lineage>
        <taxon>Bacteria</taxon>
        <taxon>Bacillati</taxon>
        <taxon>Bacillota</taxon>
        <taxon>Bacilli</taxon>
        <taxon>Bacillales</taxon>
        <taxon>Bacillaceae</taxon>
        <taxon>Halobacillus</taxon>
    </lineage>
</organism>
<dbReference type="CDD" id="cd04301">
    <property type="entry name" value="NAT_SF"/>
    <property type="match status" value="1"/>
</dbReference>
<dbReference type="RefSeq" id="WP_204710727.1">
    <property type="nucleotide sequence ID" value="NZ_JBHSZV010000061.1"/>
</dbReference>
<dbReference type="GO" id="GO:0016746">
    <property type="term" value="F:acyltransferase activity"/>
    <property type="evidence" value="ECO:0007669"/>
    <property type="project" value="UniProtKB-KW"/>
</dbReference>
<dbReference type="PROSITE" id="PS51186">
    <property type="entry name" value="GNAT"/>
    <property type="match status" value="1"/>
</dbReference>
<name>A0ABW2ER41_9BACI</name>
<dbReference type="SUPFAM" id="SSF55729">
    <property type="entry name" value="Acyl-CoA N-acyltransferases (Nat)"/>
    <property type="match status" value="1"/>
</dbReference>
<feature type="domain" description="N-acetyltransferase" evidence="1">
    <location>
        <begin position="4"/>
        <end position="133"/>
    </location>
</feature>
<evidence type="ECO:0000259" key="1">
    <source>
        <dbReference type="PROSITE" id="PS51186"/>
    </source>
</evidence>
<dbReference type="EC" id="2.3.-.-" evidence="2"/>
<dbReference type="InterPro" id="IPR016181">
    <property type="entry name" value="Acyl_CoA_acyltransferase"/>
</dbReference>
<dbReference type="Pfam" id="PF13508">
    <property type="entry name" value="Acetyltransf_7"/>
    <property type="match status" value="1"/>
</dbReference>
<keyword evidence="2" id="KW-0012">Acyltransferase</keyword>
<comment type="caution">
    <text evidence="2">The sequence shown here is derived from an EMBL/GenBank/DDBJ whole genome shotgun (WGS) entry which is preliminary data.</text>
</comment>
<gene>
    <name evidence="2" type="ORF">ACFQIC_19010</name>
</gene>
<sequence>MGEAVIRSFHENDFDTINELNKKEGWDQLVENREDTLYAWINSEPALVITDDQEIIGYLRGLTDGVVTLFICELLIREDYRGQGLAQKLIEEAHSCYPSTRVEILATSSSESYYSSRGFRPFCGFRKSAQQFV</sequence>
<evidence type="ECO:0000313" key="3">
    <source>
        <dbReference type="Proteomes" id="UP001596410"/>
    </source>
</evidence>
<dbReference type="Proteomes" id="UP001596410">
    <property type="component" value="Unassembled WGS sequence"/>
</dbReference>